<dbReference type="EMBL" id="BMAW01092856">
    <property type="protein sequence ID" value="GFS57373.1"/>
    <property type="molecule type" value="Genomic_DNA"/>
</dbReference>
<gene>
    <name evidence="3" type="ORF">NPIL_435211</name>
</gene>
<evidence type="ECO:0000256" key="2">
    <source>
        <dbReference type="ARBA" id="ARBA00023033"/>
    </source>
</evidence>
<dbReference type="Proteomes" id="UP000887013">
    <property type="component" value="Unassembled WGS sequence"/>
</dbReference>
<evidence type="ECO:0008006" key="5">
    <source>
        <dbReference type="Google" id="ProtNLM"/>
    </source>
</evidence>
<evidence type="ECO:0000313" key="4">
    <source>
        <dbReference type="Proteomes" id="UP000887013"/>
    </source>
</evidence>
<accession>A0A8X6MGZ4</accession>
<dbReference type="GO" id="GO:0005506">
    <property type="term" value="F:iron ion binding"/>
    <property type="evidence" value="ECO:0007669"/>
    <property type="project" value="InterPro"/>
</dbReference>
<protein>
    <recommendedName>
        <fullName evidence="5">Cytochrome P450</fullName>
    </recommendedName>
</protein>
<evidence type="ECO:0000313" key="3">
    <source>
        <dbReference type="EMBL" id="GFS57373.1"/>
    </source>
</evidence>
<evidence type="ECO:0000256" key="1">
    <source>
        <dbReference type="ARBA" id="ARBA00010617"/>
    </source>
</evidence>
<proteinExistence type="inferred from homology"/>
<dbReference type="AlphaFoldDB" id="A0A8X6MGZ4"/>
<dbReference type="Pfam" id="PF00067">
    <property type="entry name" value="p450"/>
    <property type="match status" value="1"/>
</dbReference>
<name>A0A8X6MGZ4_NEPPI</name>
<sequence length="87" mass="9889">MPLGESLLNILTCTLKLFSNTLEKNIMDLESKRDEDKMALIQALVVNKKLDVKDIMVMVADFLMVGIEMTSHSTGFLLYHFARNPDK</sequence>
<dbReference type="Gene3D" id="1.10.630.10">
    <property type="entry name" value="Cytochrome P450"/>
    <property type="match status" value="1"/>
</dbReference>
<keyword evidence="4" id="KW-1185">Reference proteome</keyword>
<comment type="similarity">
    <text evidence="1">Belongs to the cytochrome P450 family.</text>
</comment>
<organism evidence="3 4">
    <name type="scientific">Nephila pilipes</name>
    <name type="common">Giant wood spider</name>
    <name type="synonym">Nephila maculata</name>
    <dbReference type="NCBI Taxonomy" id="299642"/>
    <lineage>
        <taxon>Eukaryota</taxon>
        <taxon>Metazoa</taxon>
        <taxon>Ecdysozoa</taxon>
        <taxon>Arthropoda</taxon>
        <taxon>Chelicerata</taxon>
        <taxon>Arachnida</taxon>
        <taxon>Araneae</taxon>
        <taxon>Araneomorphae</taxon>
        <taxon>Entelegynae</taxon>
        <taxon>Araneoidea</taxon>
        <taxon>Nephilidae</taxon>
        <taxon>Nephila</taxon>
    </lineage>
</organism>
<keyword evidence="2" id="KW-0560">Oxidoreductase</keyword>
<dbReference type="GO" id="GO:0016705">
    <property type="term" value="F:oxidoreductase activity, acting on paired donors, with incorporation or reduction of molecular oxygen"/>
    <property type="evidence" value="ECO:0007669"/>
    <property type="project" value="InterPro"/>
</dbReference>
<dbReference type="GO" id="GO:0020037">
    <property type="term" value="F:heme binding"/>
    <property type="evidence" value="ECO:0007669"/>
    <property type="project" value="InterPro"/>
</dbReference>
<dbReference type="SUPFAM" id="SSF48264">
    <property type="entry name" value="Cytochrome P450"/>
    <property type="match status" value="1"/>
</dbReference>
<dbReference type="GO" id="GO:0004497">
    <property type="term" value="F:monooxygenase activity"/>
    <property type="evidence" value="ECO:0007669"/>
    <property type="project" value="UniProtKB-KW"/>
</dbReference>
<dbReference type="OrthoDB" id="3945418at2759"/>
<reference evidence="3" key="1">
    <citation type="submission" date="2020-08" db="EMBL/GenBank/DDBJ databases">
        <title>Multicomponent nature underlies the extraordinary mechanical properties of spider dragline silk.</title>
        <authorList>
            <person name="Kono N."/>
            <person name="Nakamura H."/>
            <person name="Mori M."/>
            <person name="Yoshida Y."/>
            <person name="Ohtoshi R."/>
            <person name="Malay A.D."/>
            <person name="Moran D.A.P."/>
            <person name="Tomita M."/>
            <person name="Numata K."/>
            <person name="Arakawa K."/>
        </authorList>
    </citation>
    <scope>NUCLEOTIDE SEQUENCE</scope>
</reference>
<dbReference type="InterPro" id="IPR001128">
    <property type="entry name" value="Cyt_P450"/>
</dbReference>
<dbReference type="InterPro" id="IPR036396">
    <property type="entry name" value="Cyt_P450_sf"/>
</dbReference>
<keyword evidence="2" id="KW-0503">Monooxygenase</keyword>
<comment type="caution">
    <text evidence="3">The sequence shown here is derived from an EMBL/GenBank/DDBJ whole genome shotgun (WGS) entry which is preliminary data.</text>
</comment>